<proteinExistence type="predicted"/>
<gene>
    <name evidence="1" type="ORF">SPHINGO8BC_110278</name>
</gene>
<accession>A0A653YSN1</accession>
<protein>
    <recommendedName>
        <fullName evidence="3">HTH cro/C1-type domain-containing protein</fullName>
    </recommendedName>
</protein>
<organism evidence="1 2">
    <name type="scientific">Sphingobacterium multivorum</name>
    <dbReference type="NCBI Taxonomy" id="28454"/>
    <lineage>
        <taxon>Bacteria</taxon>
        <taxon>Pseudomonadati</taxon>
        <taxon>Bacteroidota</taxon>
        <taxon>Sphingobacteriia</taxon>
        <taxon>Sphingobacteriales</taxon>
        <taxon>Sphingobacteriaceae</taxon>
        <taxon>Sphingobacterium</taxon>
    </lineage>
</organism>
<dbReference type="EMBL" id="CABWMV010000003">
    <property type="protein sequence ID" value="VXC45514.1"/>
    <property type="molecule type" value="Genomic_DNA"/>
</dbReference>
<sequence>MNTVFGEIIRKEWRKSAIPQKEFADKLKMSLRNAQNLFERDDFSISQLMAISKVLNQDFVSLYLKNKNYGLLNSSDSVKGFGDHIEEYITAKKAESNQISVNINIKGDIDAITRHFPNLLKYIKSEAEKYGLTIA</sequence>
<name>A0A653YSN1_SPHMU</name>
<evidence type="ECO:0008006" key="3">
    <source>
        <dbReference type="Google" id="ProtNLM"/>
    </source>
</evidence>
<dbReference type="Proteomes" id="UP000432350">
    <property type="component" value="Unassembled WGS sequence"/>
</dbReference>
<dbReference type="RefSeq" id="WP_159333282.1">
    <property type="nucleotide sequence ID" value="NZ_DAMDOQ010000020.1"/>
</dbReference>
<reference evidence="1 2" key="1">
    <citation type="submission" date="2019-10" db="EMBL/GenBank/DDBJ databases">
        <authorList>
            <person name="Karimi E."/>
        </authorList>
    </citation>
    <scope>NUCLEOTIDE SEQUENCE [LARGE SCALE GENOMIC DNA]</scope>
    <source>
        <strain evidence="1">Sphingobacterium sp. 8BC</strain>
    </source>
</reference>
<dbReference type="AlphaFoldDB" id="A0A653YSN1"/>
<evidence type="ECO:0000313" key="2">
    <source>
        <dbReference type="Proteomes" id="UP000432350"/>
    </source>
</evidence>
<evidence type="ECO:0000313" key="1">
    <source>
        <dbReference type="EMBL" id="VXC45514.1"/>
    </source>
</evidence>